<evidence type="ECO:0000256" key="1">
    <source>
        <dbReference type="ARBA" id="ARBA00004651"/>
    </source>
</evidence>
<evidence type="ECO:0000256" key="5">
    <source>
        <dbReference type="ARBA" id="ARBA00023136"/>
    </source>
</evidence>
<dbReference type="PANTHER" id="PTHR30250">
    <property type="entry name" value="PST FAMILY PREDICTED COLANIC ACID TRANSPORTER"/>
    <property type="match status" value="1"/>
</dbReference>
<feature type="transmembrane region" description="Helical" evidence="6">
    <location>
        <begin position="87"/>
        <end position="105"/>
    </location>
</feature>
<feature type="transmembrane region" description="Helical" evidence="6">
    <location>
        <begin position="322"/>
        <end position="346"/>
    </location>
</feature>
<keyword evidence="5 6" id="KW-0472">Membrane</keyword>
<feature type="transmembrane region" description="Helical" evidence="6">
    <location>
        <begin position="417"/>
        <end position="434"/>
    </location>
</feature>
<feature type="transmembrane region" description="Helical" evidence="6">
    <location>
        <begin position="215"/>
        <end position="240"/>
    </location>
</feature>
<proteinExistence type="predicted"/>
<protein>
    <submittedName>
        <fullName evidence="7">Uncharacterized protein</fullName>
    </submittedName>
</protein>
<comment type="subcellular location">
    <subcellularLocation>
        <location evidence="1">Cell membrane</location>
        <topology evidence="1">Multi-pass membrane protein</topology>
    </subcellularLocation>
</comment>
<evidence type="ECO:0000256" key="2">
    <source>
        <dbReference type="ARBA" id="ARBA00022475"/>
    </source>
</evidence>
<feature type="transmembrane region" description="Helical" evidence="6">
    <location>
        <begin position="383"/>
        <end position="405"/>
    </location>
</feature>
<evidence type="ECO:0000256" key="3">
    <source>
        <dbReference type="ARBA" id="ARBA00022692"/>
    </source>
</evidence>
<feature type="transmembrane region" description="Helical" evidence="6">
    <location>
        <begin position="45"/>
        <end position="67"/>
    </location>
</feature>
<feature type="transmembrane region" description="Helical" evidence="6">
    <location>
        <begin position="288"/>
        <end position="310"/>
    </location>
</feature>
<accession>A0A2H0W6W4</accession>
<dbReference type="AlphaFoldDB" id="A0A2H0W6W4"/>
<feature type="transmembrane region" description="Helical" evidence="6">
    <location>
        <begin position="358"/>
        <end position="377"/>
    </location>
</feature>
<reference evidence="8" key="1">
    <citation type="submission" date="2017-09" db="EMBL/GenBank/DDBJ databases">
        <title>Depth-based differentiation of microbial function through sediment-hosted aquifers and enrichment of novel symbionts in the deep terrestrial subsurface.</title>
        <authorList>
            <person name="Probst A.J."/>
            <person name="Ladd B."/>
            <person name="Jarett J.K."/>
            <person name="Geller-Mcgrath D.E."/>
            <person name="Sieber C.M.K."/>
            <person name="Emerson J.B."/>
            <person name="Anantharaman K."/>
            <person name="Thomas B.C."/>
            <person name="Malmstrom R."/>
            <person name="Stieglmeier M."/>
            <person name="Klingl A."/>
            <person name="Woyke T."/>
            <person name="Ryan C.M."/>
            <person name="Banfield J.F."/>
        </authorList>
    </citation>
    <scope>NUCLEOTIDE SEQUENCE [LARGE SCALE GENOMIC DNA]</scope>
</reference>
<name>A0A2H0W6W4_9BACT</name>
<dbReference type="EMBL" id="PEZW01000010">
    <property type="protein sequence ID" value="PIS07812.1"/>
    <property type="molecule type" value="Genomic_DNA"/>
</dbReference>
<comment type="caution">
    <text evidence="7">The sequence shown here is derived from an EMBL/GenBank/DDBJ whole genome shotgun (WGS) entry which is preliminary data.</text>
</comment>
<evidence type="ECO:0000313" key="8">
    <source>
        <dbReference type="Proteomes" id="UP000231382"/>
    </source>
</evidence>
<evidence type="ECO:0000313" key="7">
    <source>
        <dbReference type="EMBL" id="PIS07812.1"/>
    </source>
</evidence>
<evidence type="ECO:0000256" key="4">
    <source>
        <dbReference type="ARBA" id="ARBA00022989"/>
    </source>
</evidence>
<feature type="transmembrane region" description="Helical" evidence="6">
    <location>
        <begin position="21"/>
        <end position="39"/>
    </location>
</feature>
<gene>
    <name evidence="7" type="ORF">COT78_01565</name>
</gene>
<keyword evidence="2" id="KW-1003">Cell membrane</keyword>
<dbReference type="InterPro" id="IPR050833">
    <property type="entry name" value="Poly_Biosynth_Transport"/>
</dbReference>
<dbReference type="GO" id="GO:0005886">
    <property type="term" value="C:plasma membrane"/>
    <property type="evidence" value="ECO:0007669"/>
    <property type="project" value="UniProtKB-SubCell"/>
</dbReference>
<keyword evidence="3 6" id="KW-0812">Transmembrane</keyword>
<dbReference type="Proteomes" id="UP000231382">
    <property type="component" value="Unassembled WGS sequence"/>
</dbReference>
<dbReference type="Pfam" id="PF01943">
    <property type="entry name" value="Polysacc_synt"/>
    <property type="match status" value="1"/>
</dbReference>
<dbReference type="CDD" id="cd13128">
    <property type="entry name" value="MATE_Wzx_like"/>
    <property type="match status" value="1"/>
</dbReference>
<dbReference type="InterPro" id="IPR002797">
    <property type="entry name" value="Polysacc_synth"/>
</dbReference>
<feature type="transmembrane region" description="Helical" evidence="6">
    <location>
        <begin position="117"/>
        <end position="137"/>
    </location>
</feature>
<feature type="transmembrane region" description="Helical" evidence="6">
    <location>
        <begin position="174"/>
        <end position="194"/>
    </location>
</feature>
<organism evidence="7 8">
    <name type="scientific">Candidatus Berkelbacteria bacterium CG10_big_fil_rev_8_21_14_0_10_43_13</name>
    <dbReference type="NCBI Taxonomy" id="1974514"/>
    <lineage>
        <taxon>Bacteria</taxon>
        <taxon>Candidatus Berkelbacteria</taxon>
    </lineage>
</organism>
<evidence type="ECO:0000256" key="6">
    <source>
        <dbReference type="SAM" id="Phobius"/>
    </source>
</evidence>
<keyword evidence="4 6" id="KW-1133">Transmembrane helix</keyword>
<feature type="transmembrane region" description="Helical" evidence="6">
    <location>
        <begin position="440"/>
        <end position="460"/>
    </location>
</feature>
<dbReference type="PANTHER" id="PTHR30250:SF11">
    <property type="entry name" value="O-ANTIGEN TRANSPORTER-RELATED"/>
    <property type="match status" value="1"/>
</dbReference>
<sequence length="481" mass="53015">MEETESNKIASNTLVQMIGRIIILALSLVSIKLVTNYLGTAGTGYYNTVITYLSFVIVIADLGLFSVTVREVSKNPHKLKQLFSNIFTIRFVTALIATFLAILVANKTSYPAEIKNGLVVAALFPIFNLAGSVYDMFFQYKLEMQKVVLAESISKIITVLSILLVVYLHLGYYAIIFTVSLAAILSFLIKAIISRHELPFVFSFEKKIVAQILKMSVPLGLVFIVNNIYFKVDTLILFYFKGAVDVGIYAVAYRVLETTLFAGAYLVSSLKPLLSTSIDQDREKAKGAITQASTFLLAIALALTIISSVFSHDIVLFLSNSSFLPGAGAMAILGLTPIFLFLSGLFGEILIAKDKKKLLTILSIFILCFNVGLNIYFIPRYSYIGAAATTVISEVVLVCTSFLAARRVIEIKLDFARGAKLIFSAAMASAFAIISRSFGAYFLLNLAITMVIYGSMIYYLNAIPRYTIDRYLGSLKARRRS</sequence>